<keyword evidence="2" id="KW-1185">Reference proteome</keyword>
<dbReference type="EMBL" id="JAUSTL010000007">
    <property type="protein sequence ID" value="MDQ0262798.1"/>
    <property type="molecule type" value="Genomic_DNA"/>
</dbReference>
<dbReference type="Gene3D" id="2.40.30.200">
    <property type="match status" value="1"/>
</dbReference>
<name>A0ABU0A689_STRDY</name>
<evidence type="ECO:0000313" key="1">
    <source>
        <dbReference type="EMBL" id="MDQ0262798.1"/>
    </source>
</evidence>
<reference evidence="1 2" key="1">
    <citation type="submission" date="2023-07" db="EMBL/GenBank/DDBJ databases">
        <title>Genomic Encyclopedia of Type Strains, Phase IV (KMG-IV): sequencing the most valuable type-strain genomes for metagenomic binning, comparative biology and taxonomic classification.</title>
        <authorList>
            <person name="Goeker M."/>
        </authorList>
    </citation>
    <scope>NUCLEOTIDE SEQUENCE [LARGE SCALE GENOMIC DNA]</scope>
    <source>
        <strain evidence="1 2">DSM 23147</strain>
    </source>
</reference>
<accession>A0ABU0A689</accession>
<organism evidence="1 2">
    <name type="scientific">Streptococcus dysgalactiae</name>
    <dbReference type="NCBI Taxonomy" id="1334"/>
    <lineage>
        <taxon>Bacteria</taxon>
        <taxon>Bacillati</taxon>
        <taxon>Bacillota</taxon>
        <taxon>Bacilli</taxon>
        <taxon>Lactobacillales</taxon>
        <taxon>Streptococcaceae</taxon>
        <taxon>Streptococcus</taxon>
    </lineage>
</organism>
<sequence>MMLDAIIDDFKLSDFGISLAKRPVIPIAEQEVIYHEGIDELDGALTEYGSLKNRTFDLLCNMLEDVPILAIIRQFRAKLLKDKEYTLSLSDDLGYYYLVKHFKLGNIESEIAEHGEFKISVTADPYDYKVEPIEIIGINSLTVENKGTALALPVIKITGLGTVSLNVGNYSLTIDDLNGEVVIDSEKLDYYDPVRPNVRIIKLHTKAFPKLTIGNNLITTKGNVTNLSVKFRERFR</sequence>
<evidence type="ECO:0000313" key="2">
    <source>
        <dbReference type="Proteomes" id="UP001237071"/>
    </source>
</evidence>
<dbReference type="Proteomes" id="UP001237071">
    <property type="component" value="Unassembled WGS sequence"/>
</dbReference>
<comment type="caution">
    <text evidence="1">The sequence shown here is derived from an EMBL/GenBank/DDBJ whole genome shotgun (WGS) entry which is preliminary data.</text>
</comment>
<dbReference type="RefSeq" id="WP_037587950.1">
    <property type="nucleotide sequence ID" value="NZ_CP066073.1"/>
</dbReference>
<protein>
    <submittedName>
        <fullName evidence="1">Phage-related protein</fullName>
    </submittedName>
</protein>
<proteinExistence type="predicted"/>
<gene>
    <name evidence="1" type="ORF">J2S26_000873</name>
</gene>